<feature type="compositionally biased region" description="Low complexity" evidence="1">
    <location>
        <begin position="57"/>
        <end position="81"/>
    </location>
</feature>
<organism evidence="3 4">
    <name type="scientific">Limimaricola variabilis</name>
    <dbReference type="NCBI Taxonomy" id="1492771"/>
    <lineage>
        <taxon>Bacteria</taxon>
        <taxon>Pseudomonadati</taxon>
        <taxon>Pseudomonadota</taxon>
        <taxon>Alphaproteobacteria</taxon>
        <taxon>Rhodobacterales</taxon>
        <taxon>Paracoccaceae</taxon>
        <taxon>Limimaricola</taxon>
    </lineage>
</organism>
<proteinExistence type="predicted"/>
<evidence type="ECO:0008006" key="5">
    <source>
        <dbReference type="Google" id="ProtNLM"/>
    </source>
</evidence>
<gene>
    <name evidence="3" type="ORF">FHS00_002805</name>
</gene>
<keyword evidence="2" id="KW-0732">Signal</keyword>
<feature type="compositionally biased region" description="Pro residues" evidence="1">
    <location>
        <begin position="40"/>
        <end position="56"/>
    </location>
</feature>
<dbReference type="EMBL" id="JACIBX010000012">
    <property type="protein sequence ID" value="MBB3713203.1"/>
    <property type="molecule type" value="Genomic_DNA"/>
</dbReference>
<evidence type="ECO:0000313" key="4">
    <source>
        <dbReference type="Proteomes" id="UP000576152"/>
    </source>
</evidence>
<feature type="chain" id="PRO_5045989302" description="D-galactarate dehydratase" evidence="2">
    <location>
        <begin position="21"/>
        <end position="165"/>
    </location>
</feature>
<reference evidence="3 4" key="1">
    <citation type="submission" date="2020-08" db="EMBL/GenBank/DDBJ databases">
        <title>Genomic Encyclopedia of Type Strains, Phase III (KMG-III): the genomes of soil and plant-associated and newly described type strains.</title>
        <authorList>
            <person name="Whitman W."/>
        </authorList>
    </citation>
    <scope>NUCLEOTIDE SEQUENCE [LARGE SCALE GENOMIC DNA]</scope>
    <source>
        <strain evidence="3 4">CECT 8572</strain>
    </source>
</reference>
<feature type="compositionally biased region" description="Low complexity" evidence="1">
    <location>
        <begin position="30"/>
        <end position="39"/>
    </location>
</feature>
<protein>
    <recommendedName>
        <fullName evidence="5">D-galactarate dehydratase</fullName>
    </recommendedName>
</protein>
<evidence type="ECO:0000256" key="2">
    <source>
        <dbReference type="SAM" id="SignalP"/>
    </source>
</evidence>
<dbReference type="PROSITE" id="PS51257">
    <property type="entry name" value="PROKAR_LIPOPROTEIN"/>
    <property type="match status" value="1"/>
</dbReference>
<name>A0ABR6HS11_9RHOB</name>
<sequence>MTRLIIPSALTALGLLSACAELQQAAAPAEAPSVTAPAPAAQPAPTAAPAPPPPPAGGASAEALDTTTAEQRAAATATPEPAAERRLGTTIASLGAPTDPGLWIETPLVSSVTQGRVEAANGKSVKLELRPSGGAAGSGSEISLPAMRLLEVPLTSLPELTVYSG</sequence>
<comment type="caution">
    <text evidence="3">The sequence shown here is derived from an EMBL/GenBank/DDBJ whole genome shotgun (WGS) entry which is preliminary data.</text>
</comment>
<feature type="region of interest" description="Disordered" evidence="1">
    <location>
        <begin position="30"/>
        <end position="98"/>
    </location>
</feature>
<dbReference type="RefSeq" id="WP_183474694.1">
    <property type="nucleotide sequence ID" value="NZ_JACIBX010000012.1"/>
</dbReference>
<evidence type="ECO:0000256" key="1">
    <source>
        <dbReference type="SAM" id="MobiDB-lite"/>
    </source>
</evidence>
<keyword evidence="4" id="KW-1185">Reference proteome</keyword>
<feature type="signal peptide" evidence="2">
    <location>
        <begin position="1"/>
        <end position="20"/>
    </location>
</feature>
<evidence type="ECO:0000313" key="3">
    <source>
        <dbReference type="EMBL" id="MBB3713203.1"/>
    </source>
</evidence>
<accession>A0ABR6HS11</accession>
<dbReference type="Proteomes" id="UP000576152">
    <property type="component" value="Unassembled WGS sequence"/>
</dbReference>